<feature type="domain" description="CAAX prenyl protease 2/Lysostaphin resistance protein A-like" evidence="2">
    <location>
        <begin position="135"/>
        <end position="224"/>
    </location>
</feature>
<organism evidence="3 4">
    <name type="scientific">Segatella hominis</name>
    <dbReference type="NCBI Taxonomy" id="2518605"/>
    <lineage>
        <taxon>Bacteria</taxon>
        <taxon>Pseudomonadati</taxon>
        <taxon>Bacteroidota</taxon>
        <taxon>Bacteroidia</taxon>
        <taxon>Bacteroidales</taxon>
        <taxon>Prevotellaceae</taxon>
        <taxon>Segatella</taxon>
    </lineage>
</organism>
<keyword evidence="4" id="KW-1185">Reference proteome</keyword>
<feature type="transmembrane region" description="Helical" evidence="1">
    <location>
        <begin position="169"/>
        <end position="185"/>
    </location>
</feature>
<feature type="transmembrane region" description="Helical" evidence="1">
    <location>
        <begin position="95"/>
        <end position="116"/>
    </location>
</feature>
<keyword evidence="3" id="KW-0378">Hydrolase</keyword>
<dbReference type="InterPro" id="IPR003675">
    <property type="entry name" value="Rce1/LyrA-like_dom"/>
</dbReference>
<dbReference type="GO" id="GO:0004175">
    <property type="term" value="F:endopeptidase activity"/>
    <property type="evidence" value="ECO:0007669"/>
    <property type="project" value="UniProtKB-ARBA"/>
</dbReference>
<name>A0A4Y8VUJ4_9BACT</name>
<feature type="transmembrane region" description="Helical" evidence="1">
    <location>
        <begin position="56"/>
        <end position="75"/>
    </location>
</feature>
<dbReference type="Pfam" id="PF02517">
    <property type="entry name" value="Rce1-like"/>
    <property type="match status" value="1"/>
</dbReference>
<comment type="caution">
    <text evidence="3">The sequence shown here is derived from an EMBL/GenBank/DDBJ whole genome shotgun (WGS) entry which is preliminary data.</text>
</comment>
<reference evidence="3 4" key="1">
    <citation type="submission" date="2019-02" db="EMBL/GenBank/DDBJ databases">
        <title>Draft Genome Sequence of the Prevotella sp. BCRC 81118, Isolated from Human Feces.</title>
        <authorList>
            <person name="Huang C.-H."/>
        </authorList>
    </citation>
    <scope>NUCLEOTIDE SEQUENCE [LARGE SCALE GENOMIC DNA]</scope>
    <source>
        <strain evidence="3 4">BCRC 81118</strain>
    </source>
</reference>
<dbReference type="EMBL" id="SGVY01000003">
    <property type="protein sequence ID" value="TFH84272.1"/>
    <property type="molecule type" value="Genomic_DNA"/>
</dbReference>
<feature type="transmembrane region" description="Helical" evidence="1">
    <location>
        <begin position="249"/>
        <end position="270"/>
    </location>
</feature>
<feature type="transmembrane region" description="Helical" evidence="1">
    <location>
        <begin position="13"/>
        <end position="36"/>
    </location>
</feature>
<keyword evidence="1" id="KW-0472">Membrane</keyword>
<keyword evidence="3" id="KW-0482">Metalloprotease</keyword>
<evidence type="ECO:0000313" key="3">
    <source>
        <dbReference type="EMBL" id="TFH84272.1"/>
    </source>
</evidence>
<keyword evidence="1" id="KW-0812">Transmembrane</keyword>
<dbReference type="PANTHER" id="PTHR36435">
    <property type="entry name" value="SLR1288 PROTEIN"/>
    <property type="match status" value="1"/>
</dbReference>
<dbReference type="InterPro" id="IPR052710">
    <property type="entry name" value="CAAX_protease"/>
</dbReference>
<evidence type="ECO:0000256" key="1">
    <source>
        <dbReference type="SAM" id="Phobius"/>
    </source>
</evidence>
<dbReference type="RefSeq" id="WP_134842515.1">
    <property type="nucleotide sequence ID" value="NZ_SGVY01000003.1"/>
</dbReference>
<feature type="transmembrane region" description="Helical" evidence="1">
    <location>
        <begin position="136"/>
        <end position="157"/>
    </location>
</feature>
<accession>A0A4Y8VUJ4</accession>
<dbReference type="GO" id="GO:0080120">
    <property type="term" value="P:CAAX-box protein maturation"/>
    <property type="evidence" value="ECO:0007669"/>
    <property type="project" value="UniProtKB-ARBA"/>
</dbReference>
<dbReference type="GeneID" id="302993956"/>
<dbReference type="AlphaFoldDB" id="A0A4Y8VUJ4"/>
<dbReference type="Proteomes" id="UP000297872">
    <property type="component" value="Unassembled WGS sequence"/>
</dbReference>
<keyword evidence="1" id="KW-1133">Transmembrane helix</keyword>
<proteinExistence type="predicted"/>
<gene>
    <name evidence="3" type="ORF">EXN75_01435</name>
</gene>
<dbReference type="OrthoDB" id="158986at2"/>
<protein>
    <submittedName>
        <fullName evidence="3">CPBP family intramembrane metalloprotease</fullName>
    </submittedName>
</protein>
<evidence type="ECO:0000259" key="2">
    <source>
        <dbReference type="Pfam" id="PF02517"/>
    </source>
</evidence>
<keyword evidence="3" id="KW-0645">Protease</keyword>
<dbReference type="GO" id="GO:0008237">
    <property type="term" value="F:metallopeptidase activity"/>
    <property type="evidence" value="ECO:0007669"/>
    <property type="project" value="UniProtKB-KW"/>
</dbReference>
<sequence>MAKINFKKGLTDIVLYIIIFIVVQIFLTYAGAGIWAAVKGEGYQATLLAMGTGNNAILTALTTVFSNVITLIIFLKAKWTPLTRNYLQSKPWISLLWVALFTLGAIIPLEFVYEQIGVEMDADTERVFASLMKEPWGYVAIGILAPLAEEIVFRGAILRTLLDMVSKKNHWVAIFISAAAFGLIHGNKAQFINALLMGLLLGWMYYRTKSLVPGILMHWVNNTMAYVLNNLMPQSDGKLIDLFHGDEKTVYYAVGFSLCIMIPSFIQMILRLQKPKNVPAKF</sequence>
<evidence type="ECO:0000313" key="4">
    <source>
        <dbReference type="Proteomes" id="UP000297872"/>
    </source>
</evidence>
<dbReference type="GO" id="GO:0006508">
    <property type="term" value="P:proteolysis"/>
    <property type="evidence" value="ECO:0007669"/>
    <property type="project" value="UniProtKB-KW"/>
</dbReference>
<dbReference type="PANTHER" id="PTHR36435:SF1">
    <property type="entry name" value="CAAX AMINO TERMINAL PROTEASE FAMILY PROTEIN"/>
    <property type="match status" value="1"/>
</dbReference>